<gene>
    <name evidence="3" type="ORF">SAMN05444920_112179</name>
</gene>
<keyword evidence="2" id="KW-1133">Transmembrane helix</keyword>
<protein>
    <submittedName>
        <fullName evidence="3">Uncharacterized protein</fullName>
    </submittedName>
</protein>
<dbReference type="AlphaFoldDB" id="A0A1H6EQ15"/>
<evidence type="ECO:0000256" key="1">
    <source>
        <dbReference type="SAM" id="MobiDB-lite"/>
    </source>
</evidence>
<keyword evidence="4" id="KW-1185">Reference proteome</keyword>
<keyword evidence="2" id="KW-0812">Transmembrane</keyword>
<proteinExistence type="predicted"/>
<reference evidence="3 4" key="1">
    <citation type="submission" date="2016-10" db="EMBL/GenBank/DDBJ databases">
        <authorList>
            <person name="de Groot N.N."/>
        </authorList>
    </citation>
    <scope>NUCLEOTIDE SEQUENCE [LARGE SCALE GENOMIC DNA]</scope>
    <source>
        <strain evidence="3 4">CGMCC 4.7037</strain>
    </source>
</reference>
<evidence type="ECO:0000256" key="2">
    <source>
        <dbReference type="SAM" id="Phobius"/>
    </source>
</evidence>
<organism evidence="3 4">
    <name type="scientific">Nonomuraea solani</name>
    <dbReference type="NCBI Taxonomy" id="1144553"/>
    <lineage>
        <taxon>Bacteria</taxon>
        <taxon>Bacillati</taxon>
        <taxon>Actinomycetota</taxon>
        <taxon>Actinomycetes</taxon>
        <taxon>Streptosporangiales</taxon>
        <taxon>Streptosporangiaceae</taxon>
        <taxon>Nonomuraea</taxon>
    </lineage>
</organism>
<evidence type="ECO:0000313" key="4">
    <source>
        <dbReference type="Proteomes" id="UP000236732"/>
    </source>
</evidence>
<dbReference type="EMBL" id="FNVT01000012">
    <property type="protein sequence ID" value="SEG99025.1"/>
    <property type="molecule type" value="Genomic_DNA"/>
</dbReference>
<dbReference type="Proteomes" id="UP000236732">
    <property type="component" value="Unassembled WGS sequence"/>
</dbReference>
<accession>A0A1H6EQ15</accession>
<feature type="region of interest" description="Disordered" evidence="1">
    <location>
        <begin position="186"/>
        <end position="220"/>
    </location>
</feature>
<feature type="transmembrane region" description="Helical" evidence="2">
    <location>
        <begin position="38"/>
        <end position="61"/>
    </location>
</feature>
<evidence type="ECO:0000313" key="3">
    <source>
        <dbReference type="EMBL" id="SEG99025.1"/>
    </source>
</evidence>
<name>A0A1H6EQ15_9ACTN</name>
<sequence length="220" mass="22587">MSNFEDRLLSALKDEITTRTAEDKMTTVTPVRRSRRRIAGLSAAVAGVAAAATAVVMLTGLTGSPAYAVTQGSDGGVSVTIHSFTDPEGLEAELAKAGVTAAVDYLPHGQTCKQPRGEVGGGTGPFSASIREEGDGIRFKIEKGQVPSGSTLVLTISKSADGDGEPPFATNLQIVKGAVAPCEAVSMPVPTPGSGGTVERKDDRHAGTEEQGPSLHTKTE</sequence>
<keyword evidence="2" id="KW-0472">Membrane</keyword>
<feature type="compositionally biased region" description="Basic and acidic residues" evidence="1">
    <location>
        <begin position="198"/>
        <end position="208"/>
    </location>
</feature>